<protein>
    <submittedName>
        <fullName evidence="2">Uncharacterized protein</fullName>
    </submittedName>
</protein>
<feature type="region of interest" description="Disordered" evidence="1">
    <location>
        <begin position="49"/>
        <end position="105"/>
    </location>
</feature>
<feature type="compositionally biased region" description="Pro residues" evidence="1">
    <location>
        <begin position="73"/>
        <end position="87"/>
    </location>
</feature>
<organism evidence="2">
    <name type="scientific">uncultured Thermomicrobiales bacterium</name>
    <dbReference type="NCBI Taxonomy" id="1645740"/>
    <lineage>
        <taxon>Bacteria</taxon>
        <taxon>Pseudomonadati</taxon>
        <taxon>Thermomicrobiota</taxon>
        <taxon>Thermomicrobia</taxon>
        <taxon>Thermomicrobiales</taxon>
        <taxon>environmental samples</taxon>
    </lineage>
</organism>
<gene>
    <name evidence="2" type="ORF">AVDCRST_MAG49-2842</name>
</gene>
<evidence type="ECO:0000313" key="2">
    <source>
        <dbReference type="EMBL" id="CAA9565088.1"/>
    </source>
</evidence>
<reference evidence="2" key="1">
    <citation type="submission" date="2020-02" db="EMBL/GenBank/DDBJ databases">
        <authorList>
            <person name="Meier V. D."/>
        </authorList>
    </citation>
    <scope>NUCLEOTIDE SEQUENCE</scope>
    <source>
        <strain evidence="2">AVDCRST_MAG49</strain>
    </source>
</reference>
<dbReference type="EMBL" id="CADCWG010000198">
    <property type="protein sequence ID" value="CAA9565088.1"/>
    <property type="molecule type" value="Genomic_DNA"/>
</dbReference>
<evidence type="ECO:0000256" key="1">
    <source>
        <dbReference type="SAM" id="MobiDB-lite"/>
    </source>
</evidence>
<accession>A0A6J4UZD4</accession>
<feature type="region of interest" description="Disordered" evidence="1">
    <location>
        <begin position="1"/>
        <end position="23"/>
    </location>
</feature>
<sequence>MPKSPGAVTSHPTGRTVDSGPRDVQRLVVLLRDVAEEARPQRMSLAAAVARRRSREAGHEHRLPGARMAPVIGDPPDPPDPPHPPTGPSTSTRGLSVESDDLFPS</sequence>
<dbReference type="AlphaFoldDB" id="A0A6J4UZD4"/>
<name>A0A6J4UZD4_9BACT</name>
<proteinExistence type="predicted"/>